<comment type="caution">
    <text evidence="1">The sequence shown here is derived from an EMBL/GenBank/DDBJ whole genome shotgun (WGS) entry which is preliminary data.</text>
</comment>
<dbReference type="EMBL" id="QJKI01000013">
    <property type="protein sequence ID" value="PXX78006.1"/>
    <property type="molecule type" value="Genomic_DNA"/>
</dbReference>
<keyword evidence="2" id="KW-1185">Reference proteome</keyword>
<name>A0A318KQP3_9NEIS</name>
<dbReference type="PANTHER" id="PTHR35586">
    <property type="entry name" value="SLL1691 PROTEIN"/>
    <property type="match status" value="1"/>
</dbReference>
<dbReference type="PANTHER" id="PTHR35586:SF1">
    <property type="entry name" value="SLL1691 PROTEIN"/>
    <property type="match status" value="1"/>
</dbReference>
<organism evidence="1 2">
    <name type="scientific">Rivihabitans pingtungensis</name>
    <dbReference type="NCBI Taxonomy" id="1054498"/>
    <lineage>
        <taxon>Bacteria</taxon>
        <taxon>Pseudomonadati</taxon>
        <taxon>Pseudomonadota</taxon>
        <taxon>Betaproteobacteria</taxon>
        <taxon>Neisseriales</taxon>
        <taxon>Aquaspirillaceae</taxon>
        <taxon>Rivihabitans</taxon>
    </lineage>
</organism>
<evidence type="ECO:0000313" key="1">
    <source>
        <dbReference type="EMBL" id="PXX78006.1"/>
    </source>
</evidence>
<sequence>MDSPDDYDSPWKEAVESYFPEFIEFYFPDAHRQIDWACGYQFLDQELRAVVQDAELGKRFVDKLAKVALRDGSERWVYVHLEVQGSAQAEFAERMFVYNYRLYDRYRQPVASLAVLADSSANWRPNHFGFAVLGCEHELRFPAVKLLDYTNQQDQLYQNPNPFALVTLAHLLTQATRQDMNARFAAKWKLVQLLYQRGWDKQQVIDLFSVLDWMMRLPEQLKRSLWHNIEVLEEQEKMRYVTSVEQIGIEKGLLQGMQQGMQRGLMQGRLEGEQSGIAKGEAYALRRLLQKRFGPLSEDVLARLQAASIDELELWLDRALDADSLAGVFAQ</sequence>
<dbReference type="OrthoDB" id="932587at2"/>
<evidence type="ECO:0008006" key="3">
    <source>
        <dbReference type="Google" id="ProtNLM"/>
    </source>
</evidence>
<proteinExistence type="predicted"/>
<protein>
    <recommendedName>
        <fullName evidence="3">Cytosolic protein</fullName>
    </recommendedName>
</protein>
<evidence type="ECO:0000313" key="2">
    <source>
        <dbReference type="Proteomes" id="UP000247555"/>
    </source>
</evidence>
<gene>
    <name evidence="1" type="ORF">DFR34_11315</name>
</gene>
<dbReference type="AlphaFoldDB" id="A0A318KQP3"/>
<reference evidence="1 2" key="1">
    <citation type="submission" date="2018-05" db="EMBL/GenBank/DDBJ databases">
        <title>Genomic Encyclopedia of Type Strains, Phase IV (KMG-IV): sequencing the most valuable type-strain genomes for metagenomic binning, comparative biology and taxonomic classification.</title>
        <authorList>
            <person name="Goeker M."/>
        </authorList>
    </citation>
    <scope>NUCLEOTIDE SEQUENCE [LARGE SCALE GENOMIC DNA]</scope>
    <source>
        <strain evidence="1 2">DSM 29661</strain>
    </source>
</reference>
<dbReference type="Proteomes" id="UP000247555">
    <property type="component" value="Unassembled WGS sequence"/>
</dbReference>
<dbReference type="RefSeq" id="WP_110391091.1">
    <property type="nucleotide sequence ID" value="NZ_QJKI01000013.1"/>
</dbReference>
<accession>A0A318KQP3</accession>